<keyword evidence="4 7" id="KW-0812">Transmembrane</keyword>
<dbReference type="EMBL" id="JBHSRS010000081">
    <property type="protein sequence ID" value="MFC6282980.1"/>
    <property type="molecule type" value="Genomic_DNA"/>
</dbReference>
<evidence type="ECO:0000313" key="8">
    <source>
        <dbReference type="EMBL" id="MFC6282980.1"/>
    </source>
</evidence>
<dbReference type="Pfam" id="PF07681">
    <property type="entry name" value="DoxX"/>
    <property type="match status" value="1"/>
</dbReference>
<evidence type="ECO:0000313" key="9">
    <source>
        <dbReference type="Proteomes" id="UP001596270"/>
    </source>
</evidence>
<dbReference type="InterPro" id="IPR051907">
    <property type="entry name" value="DoxX-like_oxidoreductase"/>
</dbReference>
<reference evidence="9" key="1">
    <citation type="journal article" date="2019" name="Int. J. Syst. Evol. Microbiol.">
        <title>The Global Catalogue of Microorganisms (GCM) 10K type strain sequencing project: providing services to taxonomists for standard genome sequencing and annotation.</title>
        <authorList>
            <consortium name="The Broad Institute Genomics Platform"/>
            <consortium name="The Broad Institute Genome Sequencing Center for Infectious Disease"/>
            <person name="Wu L."/>
            <person name="Ma J."/>
        </authorList>
    </citation>
    <scope>NUCLEOTIDE SEQUENCE [LARGE SCALE GENOMIC DNA]</scope>
    <source>
        <strain evidence="9">CCUG 39402</strain>
    </source>
</reference>
<dbReference type="RefSeq" id="WP_371435260.1">
    <property type="nucleotide sequence ID" value="NZ_JBHSRS010000081.1"/>
</dbReference>
<keyword evidence="3" id="KW-1003">Cell membrane</keyword>
<name>A0ABW1U1D8_9BURK</name>
<gene>
    <name evidence="8" type="ORF">ACFQND_17285</name>
</gene>
<feature type="transmembrane region" description="Helical" evidence="7">
    <location>
        <begin position="117"/>
        <end position="135"/>
    </location>
</feature>
<comment type="caution">
    <text evidence="8">The sequence shown here is derived from an EMBL/GenBank/DDBJ whole genome shotgun (WGS) entry which is preliminary data.</text>
</comment>
<dbReference type="PANTHER" id="PTHR33452">
    <property type="entry name" value="OXIDOREDUCTASE CATD-RELATED"/>
    <property type="match status" value="1"/>
</dbReference>
<feature type="transmembrane region" description="Helical" evidence="7">
    <location>
        <begin position="12"/>
        <end position="30"/>
    </location>
</feature>
<sequence length="136" mass="14851">MLNNLMLQYNDVLILLARVLLMALFLVSGWKKLTNFSGTTVYMASTGAPMPRLSTVVAIAMEFFAGIALILGVWTRPLALLYAAFTLATALMGHHFWTMSGAEREANKVNFLKNLSIMGGLILLAVTGPGKYALWP</sequence>
<organism evidence="8 9">
    <name type="scientific">Polaromonas aquatica</name>
    <dbReference type="NCBI Taxonomy" id="332657"/>
    <lineage>
        <taxon>Bacteria</taxon>
        <taxon>Pseudomonadati</taxon>
        <taxon>Pseudomonadota</taxon>
        <taxon>Betaproteobacteria</taxon>
        <taxon>Burkholderiales</taxon>
        <taxon>Comamonadaceae</taxon>
        <taxon>Polaromonas</taxon>
    </lineage>
</organism>
<evidence type="ECO:0000256" key="2">
    <source>
        <dbReference type="ARBA" id="ARBA00006679"/>
    </source>
</evidence>
<evidence type="ECO:0000256" key="6">
    <source>
        <dbReference type="ARBA" id="ARBA00023136"/>
    </source>
</evidence>
<protein>
    <submittedName>
        <fullName evidence="8">DoxX family protein</fullName>
    </submittedName>
</protein>
<dbReference type="InterPro" id="IPR032808">
    <property type="entry name" value="DoxX"/>
</dbReference>
<evidence type="ECO:0000256" key="7">
    <source>
        <dbReference type="SAM" id="Phobius"/>
    </source>
</evidence>
<evidence type="ECO:0000256" key="5">
    <source>
        <dbReference type="ARBA" id="ARBA00022989"/>
    </source>
</evidence>
<comment type="similarity">
    <text evidence="2">Belongs to the DoxX family.</text>
</comment>
<evidence type="ECO:0000256" key="1">
    <source>
        <dbReference type="ARBA" id="ARBA00004651"/>
    </source>
</evidence>
<dbReference type="PANTHER" id="PTHR33452:SF1">
    <property type="entry name" value="INNER MEMBRANE PROTEIN YPHA-RELATED"/>
    <property type="match status" value="1"/>
</dbReference>
<keyword evidence="6 7" id="KW-0472">Membrane</keyword>
<feature type="transmembrane region" description="Helical" evidence="7">
    <location>
        <begin position="50"/>
        <end position="71"/>
    </location>
</feature>
<evidence type="ECO:0000256" key="4">
    <source>
        <dbReference type="ARBA" id="ARBA00022692"/>
    </source>
</evidence>
<proteinExistence type="inferred from homology"/>
<evidence type="ECO:0000256" key="3">
    <source>
        <dbReference type="ARBA" id="ARBA00022475"/>
    </source>
</evidence>
<keyword evidence="9" id="KW-1185">Reference proteome</keyword>
<comment type="subcellular location">
    <subcellularLocation>
        <location evidence="1">Cell membrane</location>
        <topology evidence="1">Multi-pass membrane protein</topology>
    </subcellularLocation>
</comment>
<dbReference type="Proteomes" id="UP001596270">
    <property type="component" value="Unassembled WGS sequence"/>
</dbReference>
<keyword evidence="5 7" id="KW-1133">Transmembrane helix</keyword>
<feature type="transmembrane region" description="Helical" evidence="7">
    <location>
        <begin position="78"/>
        <end position="97"/>
    </location>
</feature>
<accession>A0ABW1U1D8</accession>